<gene>
    <name evidence="2" type="ORF">GCM10009827_000070</name>
</gene>
<keyword evidence="3" id="KW-1185">Reference proteome</keyword>
<evidence type="ECO:0000313" key="2">
    <source>
        <dbReference type="EMBL" id="GAA1499342.1"/>
    </source>
</evidence>
<dbReference type="EMBL" id="BAAAQD010000001">
    <property type="protein sequence ID" value="GAA1499342.1"/>
    <property type="molecule type" value="Genomic_DNA"/>
</dbReference>
<sequence>MVVAPERVVVRFEGDGAGTGPLSWGQLENWSAIVKQGTWLPLGGVRPLPEGTTLDEVVDEVRYLMGRYQPMRTRVHTGAGGRPEQVVHASGELTVEVHDVGTDADNDAGGTGAGPDSADLVAAAVHERLRDTPMDFAAEWPVRYAVVRQGGRLTHVVLLVSHFVTDAAGAVTMMTEVAARTATPVAGLQPLAQAGWQTSPAGRRHNEHAQRHWERIVRDVDPVRFPPPAEVVSPRYRQGELTSPSLPAAVRAISDRSGVESATVLLTLYAAALHGVLGVDPVVIRPITSNRFRPGLADVVCTLAQAGLFRIDVGGGSFEDLLPRAGRAALSAYKYAYFHQAEMADLVDRVGRERGAPIELGCYFNDRRGAGPAPDAPAAFRWVAAQEAPTFEPLFVHVDDATSDGAEALRLTAYLDTAHVTPASAAAVLQAMDELASKAAALQPAAL</sequence>
<dbReference type="RefSeq" id="WP_344498088.1">
    <property type="nucleotide sequence ID" value="NZ_BAAAQD010000001.1"/>
</dbReference>
<proteinExistence type="predicted"/>
<reference evidence="2 3" key="1">
    <citation type="journal article" date="2019" name="Int. J. Syst. Evol. Microbiol.">
        <title>The Global Catalogue of Microorganisms (GCM) 10K type strain sequencing project: providing services to taxonomists for standard genome sequencing and annotation.</title>
        <authorList>
            <consortium name="The Broad Institute Genomics Platform"/>
            <consortium name="The Broad Institute Genome Sequencing Center for Infectious Disease"/>
            <person name="Wu L."/>
            <person name="Ma J."/>
        </authorList>
    </citation>
    <scope>NUCLEOTIDE SEQUENCE [LARGE SCALE GENOMIC DNA]</scope>
    <source>
        <strain evidence="2 3">JCM 15933</strain>
    </source>
</reference>
<dbReference type="InterPro" id="IPR001242">
    <property type="entry name" value="Condensation_dom"/>
</dbReference>
<dbReference type="Gene3D" id="3.30.559.30">
    <property type="entry name" value="Nonribosomal peptide synthetase, condensation domain"/>
    <property type="match status" value="1"/>
</dbReference>
<protein>
    <recommendedName>
        <fullName evidence="1">Condensation domain-containing protein</fullName>
    </recommendedName>
</protein>
<accession>A0ABN1ZHF1</accession>
<dbReference type="SUPFAM" id="SSF52777">
    <property type="entry name" value="CoA-dependent acyltransferases"/>
    <property type="match status" value="2"/>
</dbReference>
<organism evidence="2 3">
    <name type="scientific">Dactylosporangium maewongense</name>
    <dbReference type="NCBI Taxonomy" id="634393"/>
    <lineage>
        <taxon>Bacteria</taxon>
        <taxon>Bacillati</taxon>
        <taxon>Actinomycetota</taxon>
        <taxon>Actinomycetes</taxon>
        <taxon>Micromonosporales</taxon>
        <taxon>Micromonosporaceae</taxon>
        <taxon>Dactylosporangium</taxon>
    </lineage>
</organism>
<name>A0ABN1ZHF1_9ACTN</name>
<feature type="domain" description="Condensation" evidence="1">
    <location>
        <begin position="61"/>
        <end position="344"/>
    </location>
</feature>
<evidence type="ECO:0000313" key="3">
    <source>
        <dbReference type="Proteomes" id="UP001501470"/>
    </source>
</evidence>
<comment type="caution">
    <text evidence="2">The sequence shown here is derived from an EMBL/GenBank/DDBJ whole genome shotgun (WGS) entry which is preliminary data.</text>
</comment>
<dbReference type="Gene3D" id="3.30.559.10">
    <property type="entry name" value="Chloramphenicol acetyltransferase-like domain"/>
    <property type="match status" value="1"/>
</dbReference>
<dbReference type="Pfam" id="PF00668">
    <property type="entry name" value="Condensation"/>
    <property type="match status" value="1"/>
</dbReference>
<dbReference type="Proteomes" id="UP001501470">
    <property type="component" value="Unassembled WGS sequence"/>
</dbReference>
<evidence type="ECO:0000259" key="1">
    <source>
        <dbReference type="Pfam" id="PF00668"/>
    </source>
</evidence>
<dbReference type="InterPro" id="IPR023213">
    <property type="entry name" value="CAT-like_dom_sf"/>
</dbReference>